<sequence>MSSHGATLPLLRGNTTLESALEEEDDVLLELGLTEQHIDFFVSLYSNFDDIENIASYHLGLGPSDTYRVGGVNEWVHGSFNVCIRKKYQNPNKQALIRFPLPYKVGEARNPGNVDEKLRCEAATFIWIHEKCPEVPMPQLWGFGLVGGQSFTKPQNIPLVPRFIWSIKRSFMWLLGYSLPCPYICHPRSTMLESGYLIMDYFGNSEVQMLSETWDEHRHQKDRRTNLFKGLSRIMLSLSRVPMPRIGSWTLHSDGGLRFSNRTLNLRLHQLENGGIPTNISRNLTYSAADAYNLDLLSCHDRHLHPSNIFVDSQWNIKFVIDLEWACSLPAETLRPPYWLTGRSVDEITGEHLEEFRNAYEEFVDVFEEEEKHFPPINNVCSYRSNLMRNGMQVGNFWYFHALDSPKGCFNLFQQHMYPMFTSSPQVPSEFSRLVSDFWASNAEELILAKLRDKEQYDKSLCQLFDDASACAKDEVSDQ</sequence>
<dbReference type="EMBL" id="CAJVPD010000293">
    <property type="protein sequence ID" value="CAG8426436.1"/>
    <property type="molecule type" value="Genomic_DNA"/>
</dbReference>
<dbReference type="PANTHER" id="PTHR21310:SF37">
    <property type="entry name" value="AMINOGLYCOSIDE PHOSPHOTRANSFERASE DOMAIN-CONTAINING PROTEIN"/>
    <property type="match status" value="1"/>
</dbReference>
<dbReference type="SUPFAM" id="SSF56112">
    <property type="entry name" value="Protein kinase-like (PK-like)"/>
    <property type="match status" value="1"/>
</dbReference>
<protein>
    <recommendedName>
        <fullName evidence="3">Aminoglycoside phosphotransferase domain-containing protein</fullName>
    </recommendedName>
</protein>
<dbReference type="InterPro" id="IPR011009">
    <property type="entry name" value="Kinase-like_dom_sf"/>
</dbReference>
<gene>
    <name evidence="1" type="ORF">PSALAMII_LOCUS10327</name>
</gene>
<evidence type="ECO:0000313" key="2">
    <source>
        <dbReference type="Proteomes" id="UP001152592"/>
    </source>
</evidence>
<reference evidence="1" key="1">
    <citation type="submission" date="2021-07" db="EMBL/GenBank/DDBJ databases">
        <authorList>
            <person name="Branca A.L. A."/>
        </authorList>
    </citation>
    <scope>NUCLEOTIDE SEQUENCE</scope>
</reference>
<accession>A0A9W4K276</accession>
<organism evidence="1 2">
    <name type="scientific">Penicillium salamii</name>
    <dbReference type="NCBI Taxonomy" id="1612424"/>
    <lineage>
        <taxon>Eukaryota</taxon>
        <taxon>Fungi</taxon>
        <taxon>Dikarya</taxon>
        <taxon>Ascomycota</taxon>
        <taxon>Pezizomycotina</taxon>
        <taxon>Eurotiomycetes</taxon>
        <taxon>Eurotiomycetidae</taxon>
        <taxon>Eurotiales</taxon>
        <taxon>Aspergillaceae</taxon>
        <taxon>Penicillium</taxon>
    </lineage>
</organism>
<dbReference type="InterPro" id="IPR051678">
    <property type="entry name" value="AGP_Transferase"/>
</dbReference>
<proteinExistence type="predicted"/>
<dbReference type="OrthoDB" id="5596051at2759"/>
<name>A0A9W4K276_9EURO</name>
<dbReference type="AlphaFoldDB" id="A0A9W4K276"/>
<dbReference type="Proteomes" id="UP001152592">
    <property type="component" value="Unassembled WGS sequence"/>
</dbReference>
<comment type="caution">
    <text evidence="1">The sequence shown here is derived from an EMBL/GenBank/DDBJ whole genome shotgun (WGS) entry which is preliminary data.</text>
</comment>
<evidence type="ECO:0008006" key="3">
    <source>
        <dbReference type="Google" id="ProtNLM"/>
    </source>
</evidence>
<evidence type="ECO:0000313" key="1">
    <source>
        <dbReference type="EMBL" id="CAG8426436.1"/>
    </source>
</evidence>
<dbReference type="PANTHER" id="PTHR21310">
    <property type="entry name" value="AMINOGLYCOSIDE PHOSPHOTRANSFERASE-RELATED-RELATED"/>
    <property type="match status" value="1"/>
</dbReference>